<evidence type="ECO:0000259" key="17">
    <source>
        <dbReference type="PROSITE" id="PS50975"/>
    </source>
</evidence>
<evidence type="ECO:0000256" key="10">
    <source>
        <dbReference type="ARBA" id="ARBA00023211"/>
    </source>
</evidence>
<evidence type="ECO:0000256" key="2">
    <source>
        <dbReference type="ARBA" id="ARBA00010871"/>
    </source>
</evidence>
<feature type="binding site" evidence="15">
    <location>
        <position position="285"/>
    </location>
    <ligand>
        <name>Mg(2+)</name>
        <dbReference type="ChEBI" id="CHEBI:18420"/>
        <label>2</label>
    </ligand>
</feature>
<dbReference type="NCBIfam" id="NF002378">
    <property type="entry name" value="PRK01372.1"/>
    <property type="match status" value="1"/>
</dbReference>
<keyword evidence="6 16" id="KW-0067">ATP-binding</keyword>
<dbReference type="GO" id="GO:0046872">
    <property type="term" value="F:metal ion binding"/>
    <property type="evidence" value="ECO:0007669"/>
    <property type="project" value="UniProtKB-KW"/>
</dbReference>
<dbReference type="Pfam" id="PF07478">
    <property type="entry name" value="Dala_Dala_lig_C"/>
    <property type="match status" value="1"/>
</dbReference>
<organism evidence="18 19">
    <name type="scientific">Thermus scotoductus</name>
    <dbReference type="NCBI Taxonomy" id="37636"/>
    <lineage>
        <taxon>Bacteria</taxon>
        <taxon>Thermotogati</taxon>
        <taxon>Deinococcota</taxon>
        <taxon>Deinococci</taxon>
        <taxon>Thermales</taxon>
        <taxon>Thermaceae</taxon>
        <taxon>Thermus</taxon>
    </lineage>
</organism>
<dbReference type="Gene3D" id="3.30.470.20">
    <property type="entry name" value="ATP-grasp fold, B domain"/>
    <property type="match status" value="1"/>
</dbReference>
<dbReference type="NCBIfam" id="NF002528">
    <property type="entry name" value="PRK01966.1-4"/>
    <property type="match status" value="1"/>
</dbReference>
<dbReference type="InterPro" id="IPR000291">
    <property type="entry name" value="D-Ala_lig_Van_CS"/>
</dbReference>
<comment type="caution">
    <text evidence="18">The sequence shown here is derived from an EMBL/GenBank/DDBJ whole genome shotgun (WGS) entry which is preliminary data.</text>
</comment>
<evidence type="ECO:0000256" key="15">
    <source>
        <dbReference type="PIRSR" id="PIRSR039102-3"/>
    </source>
</evidence>
<sequence>MAAPKVLLIAGGRSPEHEVSLLSAHGVLEHMPFATELAVIAKDGRWLLGEEAFAALRAKVAPIGRHAFPPPLDWSRYDVVFPLLHGRWGEDGTIQGFLEILGKPYVGAGVAASALCMDKDLSKRILAQAGIPVVPWVALYQGERPFIPFDPPFFVKPANTGSSIGIRRVEHYAELEEALAEAFRHDQKAVVEQALSGVRELEVGILGNIFGEASPVGEVRYQAAFYDYETKYTPGRAELLIPAPLDPGTQETVQELALKAYRLLGIRGMARADFFLAEGEVYLNEINTIPGFTPTSMYPRLFAAGGLPYPELLRRLVELALE</sequence>
<dbReference type="AlphaFoldDB" id="A0A0N1KQ32"/>
<proteinExistence type="inferred from homology"/>
<dbReference type="HAMAP" id="MF_00047">
    <property type="entry name" value="Dala_Dala_lig"/>
    <property type="match status" value="1"/>
</dbReference>
<evidence type="ECO:0000256" key="14">
    <source>
        <dbReference type="PIRSR" id="PIRSR039102-2"/>
    </source>
</evidence>
<dbReference type="GO" id="GO:0008360">
    <property type="term" value="P:regulation of cell shape"/>
    <property type="evidence" value="ECO:0007669"/>
    <property type="project" value="UniProtKB-KW"/>
</dbReference>
<evidence type="ECO:0000256" key="8">
    <source>
        <dbReference type="ARBA" id="ARBA00022960"/>
    </source>
</evidence>
<gene>
    <name evidence="12" type="primary">ddl</name>
    <name evidence="18" type="ORF">AN926_05915</name>
</gene>
<feature type="binding site" evidence="14">
    <location>
        <begin position="192"/>
        <end position="200"/>
    </location>
    <ligand>
        <name>ATP</name>
        <dbReference type="ChEBI" id="CHEBI:30616"/>
    </ligand>
</feature>
<dbReference type="GO" id="GO:0005829">
    <property type="term" value="C:cytosol"/>
    <property type="evidence" value="ECO:0007669"/>
    <property type="project" value="TreeGrafter"/>
</dbReference>
<dbReference type="GO" id="GO:0071555">
    <property type="term" value="P:cell wall organization"/>
    <property type="evidence" value="ECO:0007669"/>
    <property type="project" value="UniProtKB-KW"/>
</dbReference>
<reference evidence="18 19" key="1">
    <citation type="submission" date="2015-09" db="EMBL/GenBank/DDBJ databases">
        <title>Draft genome sequence of Thermus scotoductus strain K1 isolated from a geothermal spring in Nagorno-Karabakh, Armenia.</title>
        <authorList>
            <person name="Saghatelyan A."/>
            <person name="Poghosyan L."/>
            <person name="Panosyan H."/>
            <person name="Birkeland N.-K."/>
        </authorList>
    </citation>
    <scope>NUCLEOTIDE SEQUENCE [LARGE SCALE GENOMIC DNA]</scope>
    <source>
        <strain evidence="18 19">K1</strain>
    </source>
</reference>
<keyword evidence="11 12" id="KW-0961">Cell wall biogenesis/degradation</keyword>
<keyword evidence="5 14" id="KW-0547">Nucleotide-binding</keyword>
<evidence type="ECO:0000313" key="19">
    <source>
        <dbReference type="Proteomes" id="UP000053099"/>
    </source>
</evidence>
<feature type="binding site" evidence="15">
    <location>
        <position position="285"/>
    </location>
    <ligand>
        <name>Mg(2+)</name>
        <dbReference type="ChEBI" id="CHEBI:18420"/>
        <label>1</label>
    </ligand>
</feature>
<dbReference type="InterPro" id="IPR011127">
    <property type="entry name" value="Dala_Dala_lig_N"/>
</dbReference>
<comment type="catalytic activity">
    <reaction evidence="12">
        <text>2 D-alanine + ATP = D-alanyl-D-alanine + ADP + phosphate + H(+)</text>
        <dbReference type="Rhea" id="RHEA:11224"/>
        <dbReference type="ChEBI" id="CHEBI:15378"/>
        <dbReference type="ChEBI" id="CHEBI:30616"/>
        <dbReference type="ChEBI" id="CHEBI:43474"/>
        <dbReference type="ChEBI" id="CHEBI:57416"/>
        <dbReference type="ChEBI" id="CHEBI:57822"/>
        <dbReference type="ChEBI" id="CHEBI:456216"/>
        <dbReference type="EC" id="6.3.2.4"/>
    </reaction>
</comment>
<dbReference type="Proteomes" id="UP000053099">
    <property type="component" value="Unassembled WGS sequence"/>
</dbReference>
<evidence type="ECO:0000256" key="5">
    <source>
        <dbReference type="ARBA" id="ARBA00022741"/>
    </source>
</evidence>
<dbReference type="EMBL" id="LJJR01000013">
    <property type="protein sequence ID" value="KPD32114.1"/>
    <property type="molecule type" value="Genomic_DNA"/>
</dbReference>
<dbReference type="SUPFAM" id="SSF52440">
    <property type="entry name" value="PreATP-grasp domain"/>
    <property type="match status" value="1"/>
</dbReference>
<keyword evidence="8 12" id="KW-0133">Cell shape</keyword>
<dbReference type="PROSITE" id="PS00844">
    <property type="entry name" value="DALA_DALA_LIGASE_2"/>
    <property type="match status" value="1"/>
</dbReference>
<dbReference type="SUPFAM" id="SSF56059">
    <property type="entry name" value="Glutathione synthetase ATP-binding domain-like"/>
    <property type="match status" value="1"/>
</dbReference>
<dbReference type="NCBIfam" id="TIGR01205">
    <property type="entry name" value="D_ala_D_alaTIGR"/>
    <property type="match status" value="1"/>
</dbReference>
<dbReference type="PATRIC" id="fig|37636.3.peg.240"/>
<dbReference type="GO" id="GO:0008716">
    <property type="term" value="F:D-alanine-D-alanine ligase activity"/>
    <property type="evidence" value="ECO:0007669"/>
    <property type="project" value="UniProtKB-UniRule"/>
</dbReference>
<dbReference type="PROSITE" id="PS50975">
    <property type="entry name" value="ATP_GRASP"/>
    <property type="match status" value="1"/>
</dbReference>
<evidence type="ECO:0000256" key="1">
    <source>
        <dbReference type="ARBA" id="ARBA00001936"/>
    </source>
</evidence>
<comment type="function">
    <text evidence="12">Cell wall formation.</text>
</comment>
<feature type="binding site" evidence="14">
    <location>
        <position position="119"/>
    </location>
    <ligand>
        <name>ATP</name>
        <dbReference type="ChEBI" id="CHEBI:30616"/>
    </ligand>
</feature>
<keyword evidence="10 15" id="KW-0464">Manganese</keyword>
<dbReference type="InterPro" id="IPR005905">
    <property type="entry name" value="D_ala_D_ala"/>
</dbReference>
<dbReference type="Gene3D" id="3.30.1490.20">
    <property type="entry name" value="ATP-grasp fold, A domain"/>
    <property type="match status" value="1"/>
</dbReference>
<feature type="active site" evidence="13">
    <location>
        <position position="162"/>
    </location>
</feature>
<dbReference type="FunFam" id="3.30.470.20:FF:000008">
    <property type="entry name" value="D-alanine--D-alanine ligase"/>
    <property type="match status" value="1"/>
</dbReference>
<evidence type="ECO:0000256" key="16">
    <source>
        <dbReference type="PROSITE-ProRule" id="PRU00409"/>
    </source>
</evidence>
<feature type="binding site" evidence="15">
    <location>
        <position position="273"/>
    </location>
    <ligand>
        <name>Mg(2+)</name>
        <dbReference type="ChEBI" id="CHEBI:18420"/>
        <label>1</label>
    </ligand>
</feature>
<dbReference type="InterPro" id="IPR013815">
    <property type="entry name" value="ATP_grasp_subdomain_1"/>
</dbReference>
<keyword evidence="4 15" id="KW-0479">Metal-binding</keyword>
<accession>A0A0N1KQ32</accession>
<feature type="domain" description="ATP-grasp" evidence="17">
    <location>
        <begin position="123"/>
        <end position="318"/>
    </location>
</feature>
<evidence type="ECO:0000256" key="13">
    <source>
        <dbReference type="PIRSR" id="PIRSR039102-1"/>
    </source>
</evidence>
<dbReference type="InterPro" id="IPR011095">
    <property type="entry name" value="Dala_Dala_lig_C"/>
</dbReference>
<comment type="pathway">
    <text evidence="12">Cell wall biogenesis; peptidoglycan biosynthesis.</text>
</comment>
<keyword evidence="12" id="KW-0963">Cytoplasm</keyword>
<feature type="binding site" evidence="15">
    <location>
        <position position="287"/>
    </location>
    <ligand>
        <name>Mg(2+)</name>
        <dbReference type="ChEBI" id="CHEBI:18420"/>
        <label>2</label>
    </ligand>
</feature>
<name>A0A0N1KQ32_THESC</name>
<comment type="cofactor">
    <cofactor evidence="1">
        <name>Mn(2+)</name>
        <dbReference type="ChEBI" id="CHEBI:29035"/>
    </cofactor>
</comment>
<dbReference type="PANTHER" id="PTHR23132:SF25">
    <property type="entry name" value="D-ALANINE--D-ALANINE LIGASE A"/>
    <property type="match status" value="1"/>
</dbReference>
<dbReference type="GO" id="GO:0005524">
    <property type="term" value="F:ATP binding"/>
    <property type="evidence" value="ECO:0007669"/>
    <property type="project" value="UniProtKB-UniRule"/>
</dbReference>
<dbReference type="Pfam" id="PF01820">
    <property type="entry name" value="Dala_Dala_lig_N"/>
    <property type="match status" value="1"/>
</dbReference>
<evidence type="ECO:0000256" key="4">
    <source>
        <dbReference type="ARBA" id="ARBA00022723"/>
    </source>
</evidence>
<feature type="binding site" evidence="14">
    <location>
        <begin position="162"/>
        <end position="163"/>
    </location>
    <ligand>
        <name>ATP</name>
        <dbReference type="ChEBI" id="CHEBI:30616"/>
    </ligand>
</feature>
<feature type="active site" evidence="13">
    <location>
        <position position="16"/>
    </location>
</feature>
<evidence type="ECO:0000256" key="7">
    <source>
        <dbReference type="ARBA" id="ARBA00022842"/>
    </source>
</evidence>
<evidence type="ECO:0000256" key="6">
    <source>
        <dbReference type="ARBA" id="ARBA00022840"/>
    </source>
</evidence>
<evidence type="ECO:0000256" key="9">
    <source>
        <dbReference type="ARBA" id="ARBA00022984"/>
    </source>
</evidence>
<feature type="binding site" evidence="14">
    <location>
        <begin position="154"/>
        <end position="156"/>
    </location>
    <ligand>
        <name>ATP</name>
        <dbReference type="ChEBI" id="CHEBI:30616"/>
    </ligand>
</feature>
<comment type="similarity">
    <text evidence="2 12">Belongs to the D-alanine--D-alanine ligase family.</text>
</comment>
<evidence type="ECO:0000313" key="18">
    <source>
        <dbReference type="EMBL" id="KPD32114.1"/>
    </source>
</evidence>
<dbReference type="PIRSF" id="PIRSF039102">
    <property type="entry name" value="Ddl/VanB"/>
    <property type="match status" value="1"/>
</dbReference>
<evidence type="ECO:0000256" key="3">
    <source>
        <dbReference type="ARBA" id="ARBA00022598"/>
    </source>
</evidence>
<dbReference type="Gene3D" id="3.40.50.20">
    <property type="match status" value="1"/>
</dbReference>
<dbReference type="InterPro" id="IPR016185">
    <property type="entry name" value="PreATP-grasp_dom_sf"/>
</dbReference>
<keyword evidence="7 15" id="KW-0460">Magnesium</keyword>
<comment type="cofactor">
    <cofactor evidence="15">
        <name>Mg(2+)</name>
        <dbReference type="ChEBI" id="CHEBI:18420"/>
    </cofactor>
    <cofactor evidence="15">
        <name>Mn(2+)</name>
        <dbReference type="ChEBI" id="CHEBI:29035"/>
    </cofactor>
    <text evidence="15">Binds 2 magnesium or manganese ions per subunit.</text>
</comment>
<evidence type="ECO:0000256" key="12">
    <source>
        <dbReference type="HAMAP-Rule" id="MF_00047"/>
    </source>
</evidence>
<dbReference type="EC" id="6.3.2.4" evidence="12"/>
<feature type="active site" evidence="13">
    <location>
        <position position="296"/>
    </location>
</feature>
<evidence type="ECO:0000256" key="11">
    <source>
        <dbReference type="ARBA" id="ARBA00023316"/>
    </source>
</evidence>
<dbReference type="PANTHER" id="PTHR23132">
    <property type="entry name" value="D-ALANINE--D-ALANINE LIGASE"/>
    <property type="match status" value="1"/>
</dbReference>
<dbReference type="GO" id="GO:0009252">
    <property type="term" value="P:peptidoglycan biosynthetic process"/>
    <property type="evidence" value="ECO:0007669"/>
    <property type="project" value="UniProtKB-UniRule"/>
</dbReference>
<dbReference type="PROSITE" id="PS00843">
    <property type="entry name" value="DALA_DALA_LIGASE_1"/>
    <property type="match status" value="1"/>
</dbReference>
<keyword evidence="3 12" id="KW-0436">Ligase</keyword>
<dbReference type="InterPro" id="IPR011761">
    <property type="entry name" value="ATP-grasp"/>
</dbReference>
<comment type="subcellular location">
    <subcellularLocation>
        <location evidence="12">Cytoplasm</location>
    </subcellularLocation>
</comment>
<keyword evidence="9 12" id="KW-0573">Peptidoglycan synthesis</keyword>
<feature type="binding site" evidence="14">
    <location>
        <begin position="284"/>
        <end position="285"/>
    </location>
    <ligand>
        <name>ATP</name>
        <dbReference type="ChEBI" id="CHEBI:30616"/>
    </ligand>
</feature>
<protein>
    <recommendedName>
        <fullName evidence="12">D-alanine--D-alanine ligase</fullName>
        <ecNumber evidence="12">6.3.2.4</ecNumber>
    </recommendedName>
    <alternativeName>
        <fullName evidence="12">D-Ala-D-Ala ligase</fullName>
    </alternativeName>
    <alternativeName>
        <fullName evidence="12">D-alanylalanine synthetase</fullName>
    </alternativeName>
</protein>
<dbReference type="UniPathway" id="UPA00219"/>